<accession>A0ABW5IRP6</accession>
<dbReference type="PROSITE" id="PS51257">
    <property type="entry name" value="PROKAR_LIPOPROTEIN"/>
    <property type="match status" value="1"/>
</dbReference>
<dbReference type="RefSeq" id="WP_380747349.1">
    <property type="nucleotide sequence ID" value="NZ_JBHULT010000003.1"/>
</dbReference>
<dbReference type="InterPro" id="IPR001638">
    <property type="entry name" value="Solute-binding_3/MltF_N"/>
</dbReference>
<feature type="domain" description="Solute-binding protein family 3/N-terminal" evidence="1">
    <location>
        <begin position="35"/>
        <end position="126"/>
    </location>
</feature>
<evidence type="ECO:0000313" key="3">
    <source>
        <dbReference type="Proteomes" id="UP001597468"/>
    </source>
</evidence>
<comment type="caution">
    <text evidence="2">The sequence shown here is derived from an EMBL/GenBank/DDBJ whole genome shotgun (WGS) entry which is preliminary data.</text>
</comment>
<reference evidence="3" key="1">
    <citation type="journal article" date="2019" name="Int. J. Syst. Evol. Microbiol.">
        <title>The Global Catalogue of Microorganisms (GCM) 10K type strain sequencing project: providing services to taxonomists for standard genome sequencing and annotation.</title>
        <authorList>
            <consortium name="The Broad Institute Genomics Platform"/>
            <consortium name="The Broad Institute Genome Sequencing Center for Infectious Disease"/>
            <person name="Wu L."/>
            <person name="Ma J."/>
        </authorList>
    </citation>
    <scope>NUCLEOTIDE SEQUENCE [LARGE SCALE GENOMIC DNA]</scope>
    <source>
        <strain evidence="3">KCTC 42585</strain>
    </source>
</reference>
<dbReference type="Pfam" id="PF00497">
    <property type="entry name" value="SBP_bac_3"/>
    <property type="match status" value="1"/>
</dbReference>
<evidence type="ECO:0000259" key="1">
    <source>
        <dbReference type="Pfam" id="PF00497"/>
    </source>
</evidence>
<sequence>MKKLFLPLLLFIIACNFPKDPEDSYSEAREDKLLVGVVDNPPFCEVSGENFSGSEVELLRKFAGEKDLEIEFHKGSETELIKKLEKFELHLVAGGFEKKTVWKKKAGRTTPYDNKHVFLIPKGENELLKHLESFIFQQKKKS</sequence>
<name>A0ABW5IRP6_9FLAO</name>
<evidence type="ECO:0000313" key="2">
    <source>
        <dbReference type="EMBL" id="MFD2516344.1"/>
    </source>
</evidence>
<gene>
    <name evidence="2" type="ORF">ACFSTG_00390</name>
</gene>
<keyword evidence="3" id="KW-1185">Reference proteome</keyword>
<protein>
    <submittedName>
        <fullName evidence="2">Transporter substrate-binding domain-containing protein</fullName>
    </submittedName>
</protein>
<proteinExistence type="predicted"/>
<dbReference type="SUPFAM" id="SSF53850">
    <property type="entry name" value="Periplasmic binding protein-like II"/>
    <property type="match status" value="1"/>
</dbReference>
<dbReference type="Proteomes" id="UP001597468">
    <property type="component" value="Unassembled WGS sequence"/>
</dbReference>
<dbReference type="EMBL" id="JBHULT010000003">
    <property type="protein sequence ID" value="MFD2516344.1"/>
    <property type="molecule type" value="Genomic_DNA"/>
</dbReference>
<organism evidence="2 3">
    <name type="scientific">Salinimicrobium flavum</name>
    <dbReference type="NCBI Taxonomy" id="1737065"/>
    <lineage>
        <taxon>Bacteria</taxon>
        <taxon>Pseudomonadati</taxon>
        <taxon>Bacteroidota</taxon>
        <taxon>Flavobacteriia</taxon>
        <taxon>Flavobacteriales</taxon>
        <taxon>Flavobacteriaceae</taxon>
        <taxon>Salinimicrobium</taxon>
    </lineage>
</organism>
<dbReference type="Gene3D" id="3.40.190.10">
    <property type="entry name" value="Periplasmic binding protein-like II"/>
    <property type="match status" value="1"/>
</dbReference>